<feature type="region of interest" description="Disordered" evidence="2">
    <location>
        <begin position="335"/>
        <end position="368"/>
    </location>
</feature>
<keyword evidence="1" id="KW-0175">Coiled coil</keyword>
<feature type="region of interest" description="Disordered" evidence="2">
    <location>
        <begin position="285"/>
        <end position="313"/>
    </location>
</feature>
<dbReference type="AlphaFoldDB" id="A0A9P9WX59"/>
<feature type="coiled-coil region" evidence="1">
    <location>
        <begin position="242"/>
        <end position="269"/>
    </location>
</feature>
<comment type="caution">
    <text evidence="3">The sequence shown here is derived from an EMBL/GenBank/DDBJ whole genome shotgun (WGS) entry which is preliminary data.</text>
</comment>
<keyword evidence="4" id="KW-1185">Reference proteome</keyword>
<feature type="compositionally biased region" description="Basic and acidic residues" evidence="2">
    <location>
        <begin position="75"/>
        <end position="85"/>
    </location>
</feature>
<gene>
    <name evidence="3" type="ORF">JX265_000958</name>
</gene>
<dbReference type="Proteomes" id="UP000829685">
    <property type="component" value="Unassembled WGS sequence"/>
</dbReference>
<accession>A0A9P9WX59</accession>
<evidence type="ECO:0000256" key="1">
    <source>
        <dbReference type="SAM" id="Coils"/>
    </source>
</evidence>
<evidence type="ECO:0000313" key="3">
    <source>
        <dbReference type="EMBL" id="KAI1880718.1"/>
    </source>
</evidence>
<feature type="compositionally biased region" description="Basic and acidic residues" evidence="2">
    <location>
        <begin position="335"/>
        <end position="345"/>
    </location>
</feature>
<dbReference type="EMBL" id="JAFIMR010000002">
    <property type="protein sequence ID" value="KAI1880718.1"/>
    <property type="molecule type" value="Genomic_DNA"/>
</dbReference>
<organism evidence="3 4">
    <name type="scientific">Neoarthrinium moseri</name>
    <dbReference type="NCBI Taxonomy" id="1658444"/>
    <lineage>
        <taxon>Eukaryota</taxon>
        <taxon>Fungi</taxon>
        <taxon>Dikarya</taxon>
        <taxon>Ascomycota</taxon>
        <taxon>Pezizomycotina</taxon>
        <taxon>Sordariomycetes</taxon>
        <taxon>Xylariomycetidae</taxon>
        <taxon>Amphisphaeriales</taxon>
        <taxon>Apiosporaceae</taxon>
        <taxon>Neoarthrinium</taxon>
    </lineage>
</organism>
<evidence type="ECO:0000313" key="4">
    <source>
        <dbReference type="Proteomes" id="UP000829685"/>
    </source>
</evidence>
<name>A0A9P9WX59_9PEZI</name>
<feature type="compositionally biased region" description="Basic and acidic residues" evidence="2">
    <location>
        <begin position="301"/>
        <end position="313"/>
    </location>
</feature>
<feature type="region of interest" description="Disordered" evidence="2">
    <location>
        <begin position="30"/>
        <end position="87"/>
    </location>
</feature>
<evidence type="ECO:0000256" key="2">
    <source>
        <dbReference type="SAM" id="MobiDB-lite"/>
    </source>
</evidence>
<feature type="compositionally biased region" description="Acidic residues" evidence="2">
    <location>
        <begin position="350"/>
        <end position="368"/>
    </location>
</feature>
<sequence>MDGYFVNSPLEGEDDGTLFPDFLMADSQISNLDLSSPEPGSDHHQPFRPSALPSTVPSSPPSANPWYDPAAPRAGRRDPGRHDLLPDNFESWEADADFIDSRSVPHKPNESQQDLAERINSLTRTINANAAFCLEVSGKMIELARENKHLLDASKSTLDTYVLQPCLRLPGILQTYYPGIQDGLQDGLEALKVYESQLRRTVQNCANGRDMARAQGIAGKDGGSRGEMTRLKDRLVEQDALLKDSSQHVQRLIREREALKKQLDARKRDSGKVVDALGLLAEDVIPDSEQRGKNPTPDFDYDGHGGREQPGSERDLVALADHLREMRVLMDRMALHEASNHERHNSTTGDDTEEGYAADDEDPDWTLL</sequence>
<reference evidence="3" key="1">
    <citation type="submission" date="2021-03" db="EMBL/GenBank/DDBJ databases">
        <title>Revisited historic fungal species revealed as producer of novel bioactive compounds through whole genome sequencing and comparative genomics.</title>
        <authorList>
            <person name="Vignolle G.A."/>
            <person name="Hochenegger N."/>
            <person name="Mach R.L."/>
            <person name="Mach-Aigner A.R."/>
            <person name="Javad Rahimi M."/>
            <person name="Salim K.A."/>
            <person name="Chan C.M."/>
            <person name="Lim L.B.L."/>
            <person name="Cai F."/>
            <person name="Druzhinina I.S."/>
            <person name="U'Ren J.M."/>
            <person name="Derntl C."/>
        </authorList>
    </citation>
    <scope>NUCLEOTIDE SEQUENCE</scope>
    <source>
        <strain evidence="3">TUCIM 5799</strain>
    </source>
</reference>
<protein>
    <submittedName>
        <fullName evidence="3">Uncharacterized protein</fullName>
    </submittedName>
</protein>
<proteinExistence type="predicted"/>